<dbReference type="EMBL" id="VEVO01000008">
    <property type="protein sequence ID" value="KAF0038073.1"/>
    <property type="molecule type" value="Genomic_DNA"/>
</dbReference>
<comment type="caution">
    <text evidence="1">The sequence shown here is derived from an EMBL/GenBank/DDBJ whole genome shotgun (WGS) entry which is preliminary data.</text>
</comment>
<proteinExistence type="predicted"/>
<dbReference type="Proteomes" id="UP000438429">
    <property type="component" value="Unassembled WGS sequence"/>
</dbReference>
<gene>
    <name evidence="1" type="ORF">F2P81_008557</name>
</gene>
<name>A0A6A4SVZ4_SCOMX</name>
<organism evidence="1 2">
    <name type="scientific">Scophthalmus maximus</name>
    <name type="common">Turbot</name>
    <name type="synonym">Psetta maxima</name>
    <dbReference type="NCBI Taxonomy" id="52904"/>
    <lineage>
        <taxon>Eukaryota</taxon>
        <taxon>Metazoa</taxon>
        <taxon>Chordata</taxon>
        <taxon>Craniata</taxon>
        <taxon>Vertebrata</taxon>
        <taxon>Euteleostomi</taxon>
        <taxon>Actinopterygii</taxon>
        <taxon>Neopterygii</taxon>
        <taxon>Teleostei</taxon>
        <taxon>Neoteleostei</taxon>
        <taxon>Acanthomorphata</taxon>
        <taxon>Carangaria</taxon>
        <taxon>Pleuronectiformes</taxon>
        <taxon>Pleuronectoidei</taxon>
        <taxon>Scophthalmidae</taxon>
        <taxon>Scophthalmus</taxon>
    </lineage>
</organism>
<protein>
    <submittedName>
        <fullName evidence="1">Uncharacterized protein</fullName>
    </submittedName>
</protein>
<sequence>MHEFSSKNPERSPDPVIQQFTILSSYKYAHQNQLLKTIQLLQHFNAGRRRRHGNIFELHLRCDMQIDSKE</sequence>
<evidence type="ECO:0000313" key="2">
    <source>
        <dbReference type="Proteomes" id="UP000438429"/>
    </source>
</evidence>
<dbReference type="AlphaFoldDB" id="A0A6A4SVZ4"/>
<evidence type="ECO:0000313" key="1">
    <source>
        <dbReference type="EMBL" id="KAF0038073.1"/>
    </source>
</evidence>
<reference evidence="1 2" key="1">
    <citation type="submission" date="2019-06" db="EMBL/GenBank/DDBJ databases">
        <title>Draft genomes of female and male turbot (Scophthalmus maximus).</title>
        <authorList>
            <person name="Xu H."/>
            <person name="Xu X.-W."/>
            <person name="Shao C."/>
            <person name="Chen S."/>
        </authorList>
    </citation>
    <scope>NUCLEOTIDE SEQUENCE [LARGE SCALE GENOMIC DNA]</scope>
    <source>
        <strain evidence="1">Ysfricsl-2016a</strain>
        <tissue evidence="1">Blood</tissue>
    </source>
</reference>
<accession>A0A6A4SVZ4</accession>